<dbReference type="SUPFAM" id="SSF56935">
    <property type="entry name" value="Porins"/>
    <property type="match status" value="2"/>
</dbReference>
<reference evidence="7" key="3">
    <citation type="journal article" date="2016" name="Genome Announc.">
        <title>Revised genome sequence of the purple photosynthetic bacterium Blastochloris viridis.</title>
        <authorList>
            <person name="Liu L.N."/>
            <person name="Faulkner M."/>
            <person name="Liu X."/>
            <person name="Huang F."/>
            <person name="Darby A.C."/>
            <person name="Hall N."/>
        </authorList>
    </citation>
    <scope>NUCLEOTIDE SEQUENCE [LARGE SCALE GENOMIC DNA]</scope>
    <source>
        <strain evidence="7">ATCC 19567 / DSM 133 / F</strain>
    </source>
</reference>
<evidence type="ECO:0000256" key="1">
    <source>
        <dbReference type="ARBA" id="ARBA00004442"/>
    </source>
</evidence>
<evidence type="ECO:0000256" key="4">
    <source>
        <dbReference type="SAM" id="SignalP"/>
    </source>
</evidence>
<sequence length="821" mass="90383">MKVNGGMTLTGVLLIAAGSALSHGARAQETMAAPPSGEALKQALNGPWAEHGGVETWGVVEAGFRAFIERPPHSALPGVLPGGRPATAPTATGGGLPAPVINTDRNNRAKFEEYGDISPGFYLEKLTLGGQTKDGDYFAELRADNVGNNNQRYIFDWSKAGEIYGTYAWDQIPHLYSTSAQSIWNGVGTNVLTTPVIIGNPGQNGLAAERAMYDALQGNLQTIDIGIQRDKFTAMQRWTPNQNWDVRADYSHERREGSQVAGAVIGGIAATNQQIMQLPAPVADTTQNAKLAGQYYGDALWGGKFNVKTSASVSSYANDFDSYTFTNPFYVAGNANYPQYGRVSLSPDNQAYNVAATTGVDLPNKSRYMGTVSYTMMRQDDAFIPLSTNPLNANTSNVLPASSADAKVNTLLVNNVLNTPLSKDVKSTLRYRYYDNDNNTAELLMPAFVVEDGAGTGSLRRNLAYGYTKQNASEELTWRADKDLTLGGLVGWEQYDRDRRSVDVTNEIIGKVYLDTRFNDDLRLRSSYQYSERAYDNYDFQSIARYIYYASTTVGVTNFYMRQFDLADRDRQKANVSLEWAALENLTVTPTLGLRFDDYETDPDAGELGLLKDRNWNAGIEVAYAVSPGTTLMLAYVREDFDRDLVGSVTTNTVAAGPVIGSRFFSNMVERVNTYIASANIELIPDTLDLRLSYSYAHADEDWSAEAFGATSQCLNTAAAPNNVTNLCQPFPTVTTDYQRFEAVLKYRLDSGLVTKLGLVGDVVFKLRYAWERNEVENWQNDLATPYMYLVDGAQVRNISLAAYNPNYDVQLITASLAIKW</sequence>
<evidence type="ECO:0000313" key="7">
    <source>
        <dbReference type="Proteomes" id="UP000065734"/>
    </source>
</evidence>
<gene>
    <name evidence="5" type="ORF">BV133_543</name>
    <name evidence="6" type="ORF">BVIRIDIS_02270</name>
</gene>
<evidence type="ECO:0000256" key="3">
    <source>
        <dbReference type="ARBA" id="ARBA00023237"/>
    </source>
</evidence>
<dbReference type="Gene3D" id="2.40.170.20">
    <property type="entry name" value="TonB-dependent receptor, beta-barrel domain"/>
    <property type="match status" value="1"/>
</dbReference>
<dbReference type="AlphaFoldDB" id="A0A0H5BCX0"/>
<reference evidence="6" key="2">
    <citation type="submission" date="2015-11" db="EMBL/GenBank/DDBJ databases">
        <authorList>
            <person name="Zhang Y."/>
            <person name="Guo Z."/>
        </authorList>
    </citation>
    <scope>NUCLEOTIDE SEQUENCE</scope>
    <source>
        <strain evidence="6">1</strain>
    </source>
</reference>
<dbReference type="EMBL" id="AP014854">
    <property type="protein sequence ID" value="BAR98136.1"/>
    <property type="molecule type" value="Genomic_DNA"/>
</dbReference>
<feature type="chain" id="PRO_5014229113" evidence="4">
    <location>
        <begin position="28"/>
        <end position="821"/>
    </location>
</feature>
<keyword evidence="7" id="KW-1185">Reference proteome</keyword>
<dbReference type="EMBL" id="LN907867">
    <property type="protein sequence ID" value="CUU41238.1"/>
    <property type="molecule type" value="Genomic_DNA"/>
</dbReference>
<keyword evidence="4" id="KW-0732">Signal</keyword>
<organism evidence="6 7">
    <name type="scientific">Blastochloris viridis</name>
    <name type="common">Rhodopseudomonas viridis</name>
    <dbReference type="NCBI Taxonomy" id="1079"/>
    <lineage>
        <taxon>Bacteria</taxon>
        <taxon>Pseudomonadati</taxon>
        <taxon>Pseudomonadota</taxon>
        <taxon>Alphaproteobacteria</taxon>
        <taxon>Hyphomicrobiales</taxon>
        <taxon>Blastochloridaceae</taxon>
        <taxon>Blastochloris</taxon>
    </lineage>
</organism>
<dbReference type="STRING" id="1079.BVIR_782"/>
<evidence type="ECO:0000313" key="6">
    <source>
        <dbReference type="EMBL" id="CUU41238.1"/>
    </source>
</evidence>
<dbReference type="KEGG" id="bvr:BVIR_782"/>
<dbReference type="InterPro" id="IPR036942">
    <property type="entry name" value="Beta-barrel_TonB_sf"/>
</dbReference>
<accession>A0A0H5BCX0</accession>
<proteinExistence type="predicted"/>
<dbReference type="Proteomes" id="UP000065734">
    <property type="component" value="Chromosome I"/>
</dbReference>
<dbReference type="InterPro" id="IPR020016">
    <property type="entry name" value="Decahaem-assoc_OM_MtrB/PioB"/>
</dbReference>
<dbReference type="Pfam" id="PF11854">
    <property type="entry name" value="MtrB_PioB"/>
    <property type="match status" value="1"/>
</dbReference>
<dbReference type="NCBIfam" id="TIGR03509">
    <property type="entry name" value="OMP_MtrB_PioB"/>
    <property type="match status" value="1"/>
</dbReference>
<keyword evidence="2" id="KW-0472">Membrane</keyword>
<evidence type="ECO:0000313" key="5">
    <source>
        <dbReference type="EMBL" id="BAR98136.1"/>
    </source>
</evidence>
<dbReference type="RefSeq" id="WP_236823694.1">
    <property type="nucleotide sequence ID" value="NZ_AP014854.2"/>
</dbReference>
<dbReference type="GO" id="GO:0009279">
    <property type="term" value="C:cell outer membrane"/>
    <property type="evidence" value="ECO:0007669"/>
    <property type="project" value="UniProtKB-SubCell"/>
</dbReference>
<reference evidence="5" key="1">
    <citation type="journal article" date="2015" name="Genome Announc.">
        <title>Complete Genome Sequence of the Bacteriochlorophyll b-Producing Photosynthetic Bacterium Blastochloris viridis.</title>
        <authorList>
            <person name="Tsukatani Y."/>
            <person name="Hirose Y."/>
            <person name="Harada J."/>
            <person name="Misawa N."/>
            <person name="Mori K."/>
            <person name="Inoue K."/>
            <person name="Tamiaki H."/>
        </authorList>
    </citation>
    <scope>NUCLEOTIDE SEQUENCE [LARGE SCALE GENOMIC DNA]</scope>
    <source>
        <strain evidence="5">DSM 133</strain>
    </source>
</reference>
<evidence type="ECO:0000256" key="2">
    <source>
        <dbReference type="ARBA" id="ARBA00023136"/>
    </source>
</evidence>
<keyword evidence="3" id="KW-0998">Cell outer membrane</keyword>
<protein>
    <submittedName>
        <fullName evidence="6">Decaheme-associated outer membrane protein, MtrB/PioB family</fullName>
    </submittedName>
    <submittedName>
        <fullName evidence="5">Outer membrane porin required for phototropic Fe(II) oxidation</fullName>
    </submittedName>
</protein>
<comment type="subcellular location">
    <subcellularLocation>
        <location evidence="1">Cell outer membrane</location>
    </subcellularLocation>
</comment>
<name>A0A0H5BCX0_BLAVI</name>
<feature type="signal peptide" evidence="4">
    <location>
        <begin position="1"/>
        <end position="27"/>
    </location>
</feature>